<feature type="compositionally biased region" description="Basic and acidic residues" evidence="1">
    <location>
        <begin position="48"/>
        <end position="58"/>
    </location>
</feature>
<proteinExistence type="predicted"/>
<accession>A0A445M9V7</accession>
<name>A0A445M9V7_ENSVE</name>
<keyword evidence="2" id="KW-1133">Transmembrane helix</keyword>
<protein>
    <submittedName>
        <fullName evidence="3">Uncharacterized protein</fullName>
    </submittedName>
</protein>
<organism evidence="3">
    <name type="scientific">Ensete ventricosum</name>
    <name type="common">Abyssinian banana</name>
    <name type="synonym">Musa ensete</name>
    <dbReference type="NCBI Taxonomy" id="4639"/>
    <lineage>
        <taxon>Eukaryota</taxon>
        <taxon>Viridiplantae</taxon>
        <taxon>Streptophyta</taxon>
        <taxon>Embryophyta</taxon>
        <taxon>Tracheophyta</taxon>
        <taxon>Spermatophyta</taxon>
        <taxon>Magnoliopsida</taxon>
        <taxon>Liliopsida</taxon>
        <taxon>Zingiberales</taxon>
        <taxon>Musaceae</taxon>
        <taxon>Ensete</taxon>
    </lineage>
</organism>
<feature type="compositionally biased region" description="Basic and acidic residues" evidence="1">
    <location>
        <begin position="73"/>
        <end position="86"/>
    </location>
</feature>
<sequence>MPIDRETKETDTIAIQLTEQARVTEYEKSNRKSRETESFCSKGVDCRARSSDVAEKNAEWSGGGKTGAGPSSDARRRTVSRREVMKPKGPNRWFPHRLVVPAVLVAGLLLPFVFIRAAFLALDARAASICPSISTLL</sequence>
<keyword evidence="2" id="KW-0812">Transmembrane</keyword>
<reference evidence="3" key="1">
    <citation type="journal article" date="2018" name="Data Brief">
        <title>Genome sequence data from 17 accessions of Ensete ventricosum, a staple food crop for millions in Ethiopia.</title>
        <authorList>
            <person name="Yemataw Z."/>
            <person name="Muzemil S."/>
            <person name="Ambachew D."/>
            <person name="Tripathi L."/>
            <person name="Tesfaye K."/>
            <person name="Chala A."/>
            <person name="Farbos A."/>
            <person name="O'Neill P."/>
            <person name="Moore K."/>
            <person name="Grant M."/>
            <person name="Studholme D.J."/>
        </authorList>
    </citation>
    <scope>NUCLEOTIDE SEQUENCE [LARGE SCALE GENOMIC DNA]</scope>
    <source>
        <tissue evidence="3">Leaf</tissue>
    </source>
</reference>
<feature type="transmembrane region" description="Helical" evidence="2">
    <location>
        <begin position="98"/>
        <end position="122"/>
    </location>
</feature>
<evidence type="ECO:0000256" key="2">
    <source>
        <dbReference type="SAM" id="Phobius"/>
    </source>
</evidence>
<keyword evidence="2" id="KW-0472">Membrane</keyword>
<dbReference type="Proteomes" id="UP000290560">
    <property type="component" value="Unassembled WGS sequence"/>
</dbReference>
<dbReference type="AlphaFoldDB" id="A0A445M9V7"/>
<feature type="region of interest" description="Disordered" evidence="1">
    <location>
        <begin position="48"/>
        <end position="90"/>
    </location>
</feature>
<evidence type="ECO:0000256" key="1">
    <source>
        <dbReference type="SAM" id="MobiDB-lite"/>
    </source>
</evidence>
<evidence type="ECO:0000313" key="3">
    <source>
        <dbReference type="EMBL" id="RZR71019.1"/>
    </source>
</evidence>
<dbReference type="EMBL" id="KV875482">
    <property type="protein sequence ID" value="RZR71019.1"/>
    <property type="molecule type" value="Genomic_DNA"/>
</dbReference>
<gene>
    <name evidence="3" type="ORF">BHM03_00002885</name>
</gene>